<reference evidence="1 2" key="1">
    <citation type="submission" date="2019-07" db="EMBL/GenBank/DDBJ databases">
        <title>Whole genome shotgun sequence of Reyranella soli NBRC 108950.</title>
        <authorList>
            <person name="Hosoyama A."/>
            <person name="Uohara A."/>
            <person name="Ohji S."/>
            <person name="Ichikawa N."/>
        </authorList>
    </citation>
    <scope>NUCLEOTIDE SEQUENCE [LARGE SCALE GENOMIC DNA]</scope>
    <source>
        <strain evidence="1 2">NBRC 108950</strain>
    </source>
</reference>
<sequence>MSQREQSEAKDVSKDPQYVDEFKRIGLTNGAVRIELGVTPPVEDGQQPVLETTGMLVMSVEGFVRSAATIEAFLKQLLEKGVIRRDQPPAQPVKPS</sequence>
<protein>
    <submittedName>
        <fullName evidence="1">Uncharacterized protein</fullName>
    </submittedName>
</protein>
<evidence type="ECO:0000313" key="2">
    <source>
        <dbReference type="Proteomes" id="UP000321058"/>
    </source>
</evidence>
<dbReference type="Proteomes" id="UP000321058">
    <property type="component" value="Unassembled WGS sequence"/>
</dbReference>
<evidence type="ECO:0000313" key="1">
    <source>
        <dbReference type="EMBL" id="GEP54778.1"/>
    </source>
</evidence>
<accession>A0A512N725</accession>
<comment type="caution">
    <text evidence="1">The sequence shown here is derived from an EMBL/GenBank/DDBJ whole genome shotgun (WGS) entry which is preliminary data.</text>
</comment>
<organism evidence="1 2">
    <name type="scientific">Reyranella soli</name>
    <dbReference type="NCBI Taxonomy" id="1230389"/>
    <lineage>
        <taxon>Bacteria</taxon>
        <taxon>Pseudomonadati</taxon>
        <taxon>Pseudomonadota</taxon>
        <taxon>Alphaproteobacteria</taxon>
        <taxon>Hyphomicrobiales</taxon>
        <taxon>Reyranellaceae</taxon>
        <taxon>Reyranella</taxon>
    </lineage>
</organism>
<gene>
    <name evidence="1" type="ORF">RSO01_19440</name>
</gene>
<proteinExistence type="predicted"/>
<keyword evidence="2" id="KW-1185">Reference proteome</keyword>
<dbReference type="AlphaFoldDB" id="A0A512N725"/>
<name>A0A512N725_9HYPH</name>
<dbReference type="EMBL" id="BKAJ01000032">
    <property type="protein sequence ID" value="GEP54778.1"/>
    <property type="molecule type" value="Genomic_DNA"/>
</dbReference>